<organism evidence="1 2">
    <name type="scientific">Candidatus Harrisonbacteria bacterium CG10_big_fil_rev_8_21_14_0_10_49_15</name>
    <dbReference type="NCBI Taxonomy" id="1974587"/>
    <lineage>
        <taxon>Bacteria</taxon>
        <taxon>Candidatus Harrisoniibacteriota</taxon>
    </lineage>
</organism>
<sequence length="87" mass="9888">MNPRNQAKHKNMDKHSALKILIQHTYLFSPEVKSQLLNKLPELTTEEVQSLGNLLANEKKTALTKAPQRLASLEELQSQLKKKIALD</sequence>
<protein>
    <submittedName>
        <fullName evidence="1">Uncharacterized protein</fullName>
    </submittedName>
</protein>
<dbReference type="Proteomes" id="UP000229526">
    <property type="component" value="Unassembled WGS sequence"/>
</dbReference>
<name>A0A2H0UK05_9BACT</name>
<accession>A0A2H0UK05</accession>
<evidence type="ECO:0000313" key="2">
    <source>
        <dbReference type="Proteomes" id="UP000229526"/>
    </source>
</evidence>
<dbReference type="EMBL" id="PFBD01000028">
    <property type="protein sequence ID" value="PIR86734.1"/>
    <property type="molecule type" value="Genomic_DNA"/>
</dbReference>
<evidence type="ECO:0000313" key="1">
    <source>
        <dbReference type="EMBL" id="PIR86734.1"/>
    </source>
</evidence>
<comment type="caution">
    <text evidence="1">The sequence shown here is derived from an EMBL/GenBank/DDBJ whole genome shotgun (WGS) entry which is preliminary data.</text>
</comment>
<gene>
    <name evidence="1" type="ORF">COU11_04470</name>
</gene>
<dbReference type="AlphaFoldDB" id="A0A2H0UK05"/>
<proteinExistence type="predicted"/>
<reference evidence="2" key="1">
    <citation type="submission" date="2017-09" db="EMBL/GenBank/DDBJ databases">
        <title>Depth-based differentiation of microbial function through sediment-hosted aquifers and enrichment of novel symbionts in the deep terrestrial subsurface.</title>
        <authorList>
            <person name="Probst A.J."/>
            <person name="Ladd B."/>
            <person name="Jarett J.K."/>
            <person name="Geller-Mcgrath D.E."/>
            <person name="Sieber C.M.K."/>
            <person name="Emerson J.B."/>
            <person name="Anantharaman K."/>
            <person name="Thomas B.C."/>
            <person name="Malmstrom R."/>
            <person name="Stieglmeier M."/>
            <person name="Klingl A."/>
            <person name="Woyke T."/>
            <person name="Ryan C.M."/>
            <person name="Banfield J.F."/>
        </authorList>
    </citation>
    <scope>NUCLEOTIDE SEQUENCE [LARGE SCALE GENOMIC DNA]</scope>
</reference>